<dbReference type="Pfam" id="PF01323">
    <property type="entry name" value="DSBA"/>
    <property type="match status" value="1"/>
</dbReference>
<dbReference type="Pfam" id="PF18312">
    <property type="entry name" value="ScsC_N"/>
    <property type="match status" value="1"/>
</dbReference>
<dbReference type="RefSeq" id="WP_331929927.1">
    <property type="nucleotide sequence ID" value="NZ_JBEPLU010000001.1"/>
</dbReference>
<gene>
    <name evidence="3" type="ORF">ABID41_000496</name>
</gene>
<keyword evidence="3" id="KW-0413">Isomerase</keyword>
<sequence length="248" mass="27273">MTPRFLSLLIGAVLLAGCDQVADTTFEHRLRAYLLDHPEVIREAAIKLKEKKAREVPETIARHQEQLEHDPRDFVANPGGNITVVQFFDYRCPYSRAAAPQILKLIRERPDIRVVFKPYPLLGSTSDWAARMSLTPQAKAKGLQVYQALMSSRDLNQDRIDQALRSVGVDPVAARRAASDPTVDQQIRDARALAAGINITGTPTFVVGDQMIAGADMERLSSAMTRTLSSHYSSVGAPLTSPAPFGTH</sequence>
<name>A0ABV2EGB2_9CAUL</name>
<dbReference type="InterPro" id="IPR041205">
    <property type="entry name" value="ScsC_N"/>
</dbReference>
<dbReference type="GO" id="GO:0016853">
    <property type="term" value="F:isomerase activity"/>
    <property type="evidence" value="ECO:0007669"/>
    <property type="project" value="UniProtKB-KW"/>
</dbReference>
<dbReference type="InterPro" id="IPR036249">
    <property type="entry name" value="Thioredoxin-like_sf"/>
</dbReference>
<evidence type="ECO:0000313" key="3">
    <source>
        <dbReference type="EMBL" id="MET3525401.1"/>
    </source>
</evidence>
<dbReference type="SUPFAM" id="SSF52833">
    <property type="entry name" value="Thioredoxin-like"/>
    <property type="match status" value="1"/>
</dbReference>
<dbReference type="Proteomes" id="UP001549110">
    <property type="component" value="Unassembled WGS sequence"/>
</dbReference>
<dbReference type="CDD" id="cd03023">
    <property type="entry name" value="DsbA_Com1_like"/>
    <property type="match status" value="1"/>
</dbReference>
<reference evidence="3 4" key="1">
    <citation type="submission" date="2024-06" db="EMBL/GenBank/DDBJ databases">
        <title>Genomic Encyclopedia of Type Strains, Phase IV (KMG-IV): sequencing the most valuable type-strain genomes for metagenomic binning, comparative biology and taxonomic classification.</title>
        <authorList>
            <person name="Goeker M."/>
        </authorList>
    </citation>
    <scope>NUCLEOTIDE SEQUENCE [LARGE SCALE GENOMIC DNA]</scope>
    <source>
        <strain evidence="3 4">DSM 17809</strain>
    </source>
</reference>
<dbReference type="PROSITE" id="PS51257">
    <property type="entry name" value="PROKAR_LIPOPROTEIN"/>
    <property type="match status" value="1"/>
</dbReference>
<feature type="domain" description="DSBA-like thioredoxin" evidence="1">
    <location>
        <begin position="83"/>
        <end position="219"/>
    </location>
</feature>
<evidence type="ECO:0000259" key="1">
    <source>
        <dbReference type="Pfam" id="PF01323"/>
    </source>
</evidence>
<dbReference type="EMBL" id="JBEPLU010000001">
    <property type="protein sequence ID" value="MET3525401.1"/>
    <property type="molecule type" value="Genomic_DNA"/>
</dbReference>
<accession>A0ABV2EGB2</accession>
<evidence type="ECO:0000259" key="2">
    <source>
        <dbReference type="Pfam" id="PF18312"/>
    </source>
</evidence>
<keyword evidence="4" id="KW-1185">Reference proteome</keyword>
<dbReference type="Gene3D" id="3.40.30.10">
    <property type="entry name" value="Glutaredoxin"/>
    <property type="match status" value="1"/>
</dbReference>
<dbReference type="InterPro" id="IPR001853">
    <property type="entry name" value="DSBA-like_thioredoxin_dom"/>
</dbReference>
<protein>
    <submittedName>
        <fullName evidence="3">Protein-disulfide isomerase</fullName>
    </submittedName>
</protein>
<organism evidence="3 4">
    <name type="scientific">Phenylobacterium koreense</name>
    <dbReference type="NCBI Taxonomy" id="266125"/>
    <lineage>
        <taxon>Bacteria</taxon>
        <taxon>Pseudomonadati</taxon>
        <taxon>Pseudomonadota</taxon>
        <taxon>Alphaproteobacteria</taxon>
        <taxon>Caulobacterales</taxon>
        <taxon>Caulobacteraceae</taxon>
        <taxon>Phenylobacterium</taxon>
    </lineage>
</organism>
<feature type="domain" description="Copper resistance protein ScsC N-terminal" evidence="2">
    <location>
        <begin position="26"/>
        <end position="54"/>
    </location>
</feature>
<proteinExistence type="predicted"/>
<comment type="caution">
    <text evidence="3">The sequence shown here is derived from an EMBL/GenBank/DDBJ whole genome shotgun (WGS) entry which is preliminary data.</text>
</comment>
<evidence type="ECO:0000313" key="4">
    <source>
        <dbReference type="Proteomes" id="UP001549110"/>
    </source>
</evidence>